<protein>
    <submittedName>
        <fullName evidence="2">Uncharacterized protein</fullName>
    </submittedName>
</protein>
<dbReference type="RefSeq" id="WP_185527974.1">
    <property type="nucleotide sequence ID" value="NZ_JAARWN010000027.1"/>
</dbReference>
<evidence type="ECO:0000313" key="2">
    <source>
        <dbReference type="EMBL" id="MBC1937865.1"/>
    </source>
</evidence>
<keyword evidence="1" id="KW-0175">Coiled coil</keyword>
<proteinExistence type="predicted"/>
<comment type="caution">
    <text evidence="2">The sequence shown here is derived from an EMBL/GenBank/DDBJ whole genome shotgun (WGS) entry which is preliminary data.</text>
</comment>
<name>A0A7X0Y6F2_9LIST</name>
<accession>A0A7X0Y6F2</accession>
<evidence type="ECO:0000313" key="3">
    <source>
        <dbReference type="Proteomes" id="UP000535908"/>
    </source>
</evidence>
<feature type="coiled-coil region" evidence="1">
    <location>
        <begin position="39"/>
        <end position="66"/>
    </location>
</feature>
<dbReference type="EMBL" id="JAARWN010000027">
    <property type="protein sequence ID" value="MBC1937865.1"/>
    <property type="molecule type" value="Genomic_DNA"/>
</dbReference>
<gene>
    <name evidence="2" type="ORF">HCA69_15995</name>
</gene>
<reference evidence="2 3" key="1">
    <citation type="submission" date="2020-03" db="EMBL/GenBank/DDBJ databases">
        <title>Soil Listeria distribution.</title>
        <authorList>
            <person name="Liao J."/>
            <person name="Wiedmann M."/>
        </authorList>
    </citation>
    <scope>NUCLEOTIDE SEQUENCE [LARGE SCALE GENOMIC DNA]</scope>
    <source>
        <strain evidence="2 3">FSL L7-0741</strain>
    </source>
</reference>
<dbReference type="AlphaFoldDB" id="A0A7X0Y6F2"/>
<evidence type="ECO:0000256" key="1">
    <source>
        <dbReference type="SAM" id="Coils"/>
    </source>
</evidence>
<dbReference type="Proteomes" id="UP000535908">
    <property type="component" value="Unassembled WGS sequence"/>
</dbReference>
<organism evidence="2 3">
    <name type="scientific">Listeria grandensis</name>
    <dbReference type="NCBI Taxonomy" id="1494963"/>
    <lineage>
        <taxon>Bacteria</taxon>
        <taxon>Bacillati</taxon>
        <taxon>Bacillota</taxon>
        <taxon>Bacilli</taxon>
        <taxon>Bacillales</taxon>
        <taxon>Listeriaceae</taxon>
        <taxon>Listeria</taxon>
    </lineage>
</organism>
<sequence length="74" mass="8399">MKNDSRVPVILNEINKACHGGLKVVDQKRLEVGIAMGLHQLGKEDNRALLKEIRQLERQLRVVNQKARDNLACL</sequence>